<feature type="chain" id="PRO_5040334774" evidence="1">
    <location>
        <begin position="17"/>
        <end position="219"/>
    </location>
</feature>
<keyword evidence="1" id="KW-0732">Signal</keyword>
<dbReference type="AlphaFoldDB" id="A0A9P8VXH2"/>
<dbReference type="OrthoDB" id="4849884at2759"/>
<proteinExistence type="predicted"/>
<dbReference type="EMBL" id="JAGPYM010000030">
    <property type="protein sequence ID" value="KAH6877307.1"/>
    <property type="molecule type" value="Genomic_DNA"/>
</dbReference>
<keyword evidence="3" id="KW-1185">Reference proteome</keyword>
<dbReference type="Proteomes" id="UP000777438">
    <property type="component" value="Unassembled WGS sequence"/>
</dbReference>
<sequence length="219" mass="26060">MLKLVIASFLPIRSLLLQTRTSSKRPNACLLPLKEETKRFESRQPGFIGWIMQSLFRLIDHFKAETNEPSPESSLGLRRPQRNIAQPRRYDDSLELTEETKFLRQSCRFALHRLEHYMLLLDQTPVYWAATILHPGLMMRWVHLAMPSKAELIEQRVESFFIEALRWTNDWVEFLQNEFDWKDDAWLHDWNHLTVAEVYMFIAALICMGRHIESKVRAY</sequence>
<evidence type="ECO:0000313" key="2">
    <source>
        <dbReference type="EMBL" id="KAH6877307.1"/>
    </source>
</evidence>
<reference evidence="2 3" key="1">
    <citation type="journal article" date="2021" name="Nat. Commun.">
        <title>Genetic determinants of endophytism in the Arabidopsis root mycobiome.</title>
        <authorList>
            <person name="Mesny F."/>
            <person name="Miyauchi S."/>
            <person name="Thiergart T."/>
            <person name="Pickel B."/>
            <person name="Atanasova L."/>
            <person name="Karlsson M."/>
            <person name="Huettel B."/>
            <person name="Barry K.W."/>
            <person name="Haridas S."/>
            <person name="Chen C."/>
            <person name="Bauer D."/>
            <person name="Andreopoulos W."/>
            <person name="Pangilinan J."/>
            <person name="LaButti K."/>
            <person name="Riley R."/>
            <person name="Lipzen A."/>
            <person name="Clum A."/>
            <person name="Drula E."/>
            <person name="Henrissat B."/>
            <person name="Kohler A."/>
            <person name="Grigoriev I.V."/>
            <person name="Martin F.M."/>
            <person name="Hacquard S."/>
        </authorList>
    </citation>
    <scope>NUCLEOTIDE SEQUENCE [LARGE SCALE GENOMIC DNA]</scope>
    <source>
        <strain evidence="2 3">MPI-CAGE-CH-0241</strain>
    </source>
</reference>
<name>A0A9P8VXH2_9HYPO</name>
<evidence type="ECO:0000313" key="3">
    <source>
        <dbReference type="Proteomes" id="UP000777438"/>
    </source>
</evidence>
<accession>A0A9P8VXH2</accession>
<protein>
    <submittedName>
        <fullName evidence="2">Uncharacterized protein</fullName>
    </submittedName>
</protein>
<organism evidence="2 3">
    <name type="scientific">Thelonectria olida</name>
    <dbReference type="NCBI Taxonomy" id="1576542"/>
    <lineage>
        <taxon>Eukaryota</taxon>
        <taxon>Fungi</taxon>
        <taxon>Dikarya</taxon>
        <taxon>Ascomycota</taxon>
        <taxon>Pezizomycotina</taxon>
        <taxon>Sordariomycetes</taxon>
        <taxon>Hypocreomycetidae</taxon>
        <taxon>Hypocreales</taxon>
        <taxon>Nectriaceae</taxon>
        <taxon>Thelonectria</taxon>
    </lineage>
</organism>
<feature type="signal peptide" evidence="1">
    <location>
        <begin position="1"/>
        <end position="16"/>
    </location>
</feature>
<evidence type="ECO:0000256" key="1">
    <source>
        <dbReference type="SAM" id="SignalP"/>
    </source>
</evidence>
<comment type="caution">
    <text evidence="2">The sequence shown here is derived from an EMBL/GenBank/DDBJ whole genome shotgun (WGS) entry which is preliminary data.</text>
</comment>
<gene>
    <name evidence="2" type="ORF">B0T10DRAFT_464699</name>
</gene>